<dbReference type="SUPFAM" id="SSF81343">
    <property type="entry name" value="Fumarate reductase respiratory complex transmembrane subunits"/>
    <property type="match status" value="1"/>
</dbReference>
<evidence type="ECO:0000256" key="5">
    <source>
        <dbReference type="ARBA" id="ARBA00022617"/>
    </source>
</evidence>
<evidence type="ECO:0000256" key="12">
    <source>
        <dbReference type="PIRSR" id="PIRSR000178-1"/>
    </source>
</evidence>
<keyword evidence="5 12" id="KW-0349">Heme</keyword>
<dbReference type="AlphaFoldDB" id="A0A2K8KCS1"/>
<dbReference type="GO" id="GO:0006099">
    <property type="term" value="P:tricarboxylic acid cycle"/>
    <property type="evidence" value="ECO:0007669"/>
    <property type="project" value="InterPro"/>
</dbReference>
<evidence type="ECO:0000256" key="1">
    <source>
        <dbReference type="ARBA" id="ARBA00004050"/>
    </source>
</evidence>
<proteinExistence type="inferred from homology"/>
<dbReference type="Proteomes" id="UP000228948">
    <property type="component" value="Chromosome"/>
</dbReference>
<keyword evidence="6 13" id="KW-0812">Transmembrane</keyword>
<dbReference type="NCBIfam" id="TIGR02970">
    <property type="entry name" value="succ_dehyd_cytB"/>
    <property type="match status" value="1"/>
</dbReference>
<evidence type="ECO:0000256" key="10">
    <source>
        <dbReference type="ARBA" id="ARBA00023136"/>
    </source>
</evidence>
<comment type="similarity">
    <text evidence="3">Belongs to the cytochrome b560 family.</text>
</comment>
<dbReference type="PIRSF" id="PIRSF000178">
    <property type="entry name" value="SDH_cyt_b560"/>
    <property type="match status" value="1"/>
</dbReference>
<dbReference type="OrthoDB" id="7364127at2"/>
<evidence type="ECO:0000256" key="4">
    <source>
        <dbReference type="ARBA" id="ARBA00020076"/>
    </source>
</evidence>
<evidence type="ECO:0000256" key="8">
    <source>
        <dbReference type="ARBA" id="ARBA00022989"/>
    </source>
</evidence>
<dbReference type="GO" id="GO:0016020">
    <property type="term" value="C:membrane"/>
    <property type="evidence" value="ECO:0007669"/>
    <property type="project" value="UniProtKB-SubCell"/>
</dbReference>
<comment type="cofactor">
    <cofactor evidence="12">
        <name>heme</name>
        <dbReference type="ChEBI" id="CHEBI:30413"/>
    </cofactor>
    <text evidence="12">The heme is bound between the two transmembrane subunits.</text>
</comment>
<organism evidence="14 15">
    <name type="scientific">Roseinatronobacter bogoriensis subsp. barguzinensis</name>
    <dbReference type="NCBI Taxonomy" id="441209"/>
    <lineage>
        <taxon>Bacteria</taxon>
        <taxon>Pseudomonadati</taxon>
        <taxon>Pseudomonadota</taxon>
        <taxon>Alphaproteobacteria</taxon>
        <taxon>Rhodobacterales</taxon>
        <taxon>Paracoccaceae</taxon>
        <taxon>Roseinatronobacter</taxon>
    </lineage>
</organism>
<evidence type="ECO:0000256" key="9">
    <source>
        <dbReference type="ARBA" id="ARBA00023004"/>
    </source>
</evidence>
<evidence type="ECO:0000256" key="11">
    <source>
        <dbReference type="ARBA" id="ARBA00025912"/>
    </source>
</evidence>
<dbReference type="GO" id="GO:0009055">
    <property type="term" value="F:electron transfer activity"/>
    <property type="evidence" value="ECO:0007669"/>
    <property type="project" value="InterPro"/>
</dbReference>
<dbReference type="PANTHER" id="PTHR41910">
    <property type="entry name" value="SUCCINATE DEHYDROGENASE 2 MEMBRANE SUBUNIT SDHC"/>
    <property type="match status" value="1"/>
</dbReference>
<protein>
    <recommendedName>
        <fullName evidence="4">Succinate dehydrogenase cytochrome b556 subunit</fullName>
    </recommendedName>
</protein>
<evidence type="ECO:0000256" key="2">
    <source>
        <dbReference type="ARBA" id="ARBA00004370"/>
    </source>
</evidence>
<keyword evidence="7 12" id="KW-0479">Metal-binding</keyword>
<feature type="transmembrane region" description="Helical" evidence="13">
    <location>
        <begin position="12"/>
        <end position="39"/>
    </location>
</feature>
<name>A0A2K8KCS1_9RHOB</name>
<dbReference type="PANTHER" id="PTHR41910:SF1">
    <property type="entry name" value="SUCCINATE DEHYDROGENASE HYDROPHOBIC MEMBRANE ANCHOR SUBUNIT"/>
    <property type="match status" value="1"/>
</dbReference>
<keyword evidence="8 13" id="KW-1133">Transmembrane helix</keyword>
<accession>A0A2K8KCS1</accession>
<comment type="function">
    <text evidence="1">Membrane-anchoring subunit of succinate dehydrogenase (SDH).</text>
</comment>
<reference evidence="14 15" key="1">
    <citation type="submission" date="2017-11" db="EMBL/GenBank/DDBJ databases">
        <title>Revised Sequence and Annotation of the Rhodobaca barguzinensis strain alga05 Genome.</title>
        <authorList>
            <person name="Kopejtka K."/>
            <person name="Tomasch J.M."/>
            <person name="Bunk B."/>
            <person name="Koblizek M."/>
        </authorList>
    </citation>
    <scope>NUCLEOTIDE SEQUENCE [LARGE SCALE GENOMIC DNA]</scope>
    <source>
        <strain evidence="15">alga05</strain>
    </source>
</reference>
<feature type="binding site" description="axial binding residue" evidence="12">
    <location>
        <position position="71"/>
    </location>
    <ligand>
        <name>heme</name>
        <dbReference type="ChEBI" id="CHEBI:30413"/>
        <note>ligand shared with second transmembrane subunit</note>
    </ligand>
    <ligandPart>
        <name>Fe</name>
        <dbReference type="ChEBI" id="CHEBI:18248"/>
    </ligandPart>
</feature>
<evidence type="ECO:0000313" key="14">
    <source>
        <dbReference type="EMBL" id="ATX67239.1"/>
    </source>
</evidence>
<dbReference type="InterPro" id="IPR039023">
    <property type="entry name" value="SdhC_prok"/>
</dbReference>
<dbReference type="InterPro" id="IPR014314">
    <property type="entry name" value="Succ_DH_cytb556"/>
</dbReference>
<sequence length="113" mass="12397">MKAVARAHPLWLAYILHRISGIGLALFLPVHFWVLSLALNNAAQLDAFLTLSDLPIVKLAETGLVFLLAVHMFGGLRLMALEWLPWNAAQKTWAAAATAGAFFISIIFLMQAI</sequence>
<evidence type="ECO:0000256" key="3">
    <source>
        <dbReference type="ARBA" id="ARBA00007244"/>
    </source>
</evidence>
<comment type="subunit">
    <text evidence="11">Part of an enzyme complex containing four subunits: a flavoprotein, an iron-sulfur protein, plus two membrane-anchoring proteins, SdhC and SdhD. The complex can form homotrimers.</text>
</comment>
<gene>
    <name evidence="14" type="primary">sdhC</name>
    <name evidence="14" type="ORF">BG454_16655</name>
</gene>
<dbReference type="RefSeq" id="WP_071481679.1">
    <property type="nucleotide sequence ID" value="NZ_CP024899.1"/>
</dbReference>
<comment type="subcellular location">
    <subcellularLocation>
        <location evidence="2">Membrane</location>
    </subcellularLocation>
</comment>
<dbReference type="InterPro" id="IPR000701">
    <property type="entry name" value="SuccDH_FuR_B_TM-su"/>
</dbReference>
<evidence type="ECO:0000313" key="15">
    <source>
        <dbReference type="Proteomes" id="UP000228948"/>
    </source>
</evidence>
<evidence type="ECO:0000256" key="13">
    <source>
        <dbReference type="SAM" id="Phobius"/>
    </source>
</evidence>
<evidence type="ECO:0000256" key="7">
    <source>
        <dbReference type="ARBA" id="ARBA00022723"/>
    </source>
</evidence>
<keyword evidence="10 13" id="KW-0472">Membrane</keyword>
<dbReference type="Pfam" id="PF01127">
    <property type="entry name" value="Sdh_cyt"/>
    <property type="match status" value="1"/>
</dbReference>
<feature type="transmembrane region" description="Helical" evidence="13">
    <location>
        <begin position="92"/>
        <end position="112"/>
    </location>
</feature>
<keyword evidence="15" id="KW-1185">Reference proteome</keyword>
<keyword evidence="9 12" id="KW-0408">Iron</keyword>
<dbReference type="GO" id="GO:0046872">
    <property type="term" value="F:metal ion binding"/>
    <property type="evidence" value="ECO:0007669"/>
    <property type="project" value="UniProtKB-KW"/>
</dbReference>
<dbReference type="EMBL" id="CP024899">
    <property type="protein sequence ID" value="ATX67239.1"/>
    <property type="molecule type" value="Genomic_DNA"/>
</dbReference>
<dbReference type="InterPro" id="IPR034804">
    <property type="entry name" value="SQR/QFR_C/D"/>
</dbReference>
<evidence type="ECO:0000256" key="6">
    <source>
        <dbReference type="ARBA" id="ARBA00022692"/>
    </source>
</evidence>
<dbReference type="KEGG" id="rbg:BG454_16655"/>
<feature type="transmembrane region" description="Helical" evidence="13">
    <location>
        <begin position="59"/>
        <end position="80"/>
    </location>
</feature>
<dbReference type="Gene3D" id="1.20.1300.10">
    <property type="entry name" value="Fumarate reductase/succinate dehydrogenase, transmembrane subunit"/>
    <property type="match status" value="1"/>
</dbReference>
<dbReference type="STRING" id="441209.GCA_001870665_03117"/>